<gene>
    <name evidence="9" type="ORF">HBR001_LOCUS8316</name>
</gene>
<comment type="caution">
    <text evidence="9">The sequence shown here is derived from an EMBL/GenBank/DDBJ whole genome shotgun (WGS) entry which is preliminary data.</text>
</comment>
<dbReference type="PANTHER" id="PTHR13624">
    <property type="entry name" value="RE42071P"/>
    <property type="match status" value="1"/>
</dbReference>
<proteinExistence type="inferred from homology"/>
<evidence type="ECO:0008006" key="11">
    <source>
        <dbReference type="Google" id="ProtNLM"/>
    </source>
</evidence>
<evidence type="ECO:0000313" key="10">
    <source>
        <dbReference type="Proteomes" id="UP001162031"/>
    </source>
</evidence>
<feature type="transmembrane region" description="Helical" evidence="7">
    <location>
        <begin position="360"/>
        <end position="380"/>
    </location>
</feature>
<evidence type="ECO:0000256" key="1">
    <source>
        <dbReference type="ARBA" id="ARBA00004141"/>
    </source>
</evidence>
<accession>A0AAV0UVI9</accession>
<evidence type="ECO:0000313" key="9">
    <source>
        <dbReference type="EMBL" id="CAI5740945.1"/>
    </source>
</evidence>
<keyword evidence="8" id="KW-0732">Signal</keyword>
<feature type="transmembrane region" description="Helical" evidence="7">
    <location>
        <begin position="244"/>
        <end position="265"/>
    </location>
</feature>
<sequence length="588" mass="64464">MLLSPVVVATFLLVFAQLRLRSHLSLASWLLNGLTFFLPPEDALIATLNGHPPPKGATTATGSGHPLSAADKLDQFYVRVAKTEPGVFNQALFFELYEMLVVLVSSSSVGYWSGAVGTFAAHWLTSATTDDQVNSNNNNSAAANVDVATYTLLSALLVALWFPLQLHFAQGWAGYEARLGLAIGFVGLVLAGFVILSPKEMLDFDLERAAHLVGARLALILRAVGFMDADFVNIAPIAEAAKVLLFLTCALVAGVFTCTTFLPSFRFARMYSEMVNDKRHSRGKKLLLHLNLFFPVLICALWVPQLSKHVLVPRELVKCSPRALTRDCLQDDVLLGLDTAATTSRVWQWYSLTESQFHTLRLYVVFTACLVRLLCFRSYVQHFLLEPREVMASLVGRPGVVDGALLQSKVRIQFNYVPIIALQYLAPVCALLASVQLLMKQTATSLGFSSALVWLVQRVAPGLSIPAALTPTTLHAASMTVLPDATTLPNFGGFRLGHDLTSATVTPFVRGMSEFPVLTAEFYEAALGFVIWFLSFVTFGVSLAGLLYWRNVAAHGSTNIEQSVVRQNKQTPKALKNQLKHLKLKKHK</sequence>
<evidence type="ECO:0000256" key="3">
    <source>
        <dbReference type="ARBA" id="ARBA00022692"/>
    </source>
</evidence>
<dbReference type="GO" id="GO:0016020">
    <property type="term" value="C:membrane"/>
    <property type="evidence" value="ECO:0007669"/>
    <property type="project" value="UniProtKB-SubCell"/>
</dbReference>
<evidence type="ECO:0000256" key="4">
    <source>
        <dbReference type="ARBA" id="ARBA00022989"/>
    </source>
</evidence>
<feature type="chain" id="PRO_5043449122" description="Transmembrane protein" evidence="8">
    <location>
        <begin position="17"/>
        <end position="588"/>
    </location>
</feature>
<name>A0AAV0UVI9_HYABA</name>
<keyword evidence="6" id="KW-0325">Glycoprotein</keyword>
<feature type="transmembrane region" description="Helical" evidence="7">
    <location>
        <begin position="99"/>
        <end position="124"/>
    </location>
</feature>
<reference evidence="9" key="1">
    <citation type="submission" date="2022-12" db="EMBL/GenBank/DDBJ databases">
        <authorList>
            <person name="Webb A."/>
        </authorList>
    </citation>
    <scope>NUCLEOTIDE SEQUENCE</scope>
    <source>
        <strain evidence="9">Hp1</strain>
    </source>
</reference>
<evidence type="ECO:0000256" key="5">
    <source>
        <dbReference type="ARBA" id="ARBA00023136"/>
    </source>
</evidence>
<keyword evidence="3 7" id="KW-0812">Transmembrane</keyword>
<keyword evidence="5 7" id="KW-0472">Membrane</keyword>
<evidence type="ECO:0000256" key="7">
    <source>
        <dbReference type="SAM" id="Phobius"/>
    </source>
</evidence>
<dbReference type="InterPro" id="IPR019395">
    <property type="entry name" value="Transmembrane_161A/B"/>
</dbReference>
<feature type="transmembrane region" description="Helical" evidence="7">
    <location>
        <begin position="179"/>
        <end position="196"/>
    </location>
</feature>
<dbReference type="Proteomes" id="UP001162031">
    <property type="component" value="Unassembled WGS sequence"/>
</dbReference>
<feature type="transmembrane region" description="Helical" evidence="7">
    <location>
        <begin position="145"/>
        <end position="164"/>
    </location>
</feature>
<feature type="transmembrane region" description="Helical" evidence="7">
    <location>
        <begin position="286"/>
        <end position="303"/>
    </location>
</feature>
<dbReference type="EMBL" id="CANTFL010001446">
    <property type="protein sequence ID" value="CAI5740945.1"/>
    <property type="molecule type" value="Genomic_DNA"/>
</dbReference>
<dbReference type="AlphaFoldDB" id="A0AAV0UVI9"/>
<feature type="transmembrane region" description="Helical" evidence="7">
    <location>
        <begin position="525"/>
        <end position="549"/>
    </location>
</feature>
<dbReference type="Pfam" id="PF10268">
    <property type="entry name" value="Tmemb_161AB"/>
    <property type="match status" value="2"/>
</dbReference>
<organism evidence="9 10">
    <name type="scientific">Hyaloperonospora brassicae</name>
    <name type="common">Brassica downy mildew</name>
    <name type="synonym">Peronospora brassicae</name>
    <dbReference type="NCBI Taxonomy" id="162125"/>
    <lineage>
        <taxon>Eukaryota</taxon>
        <taxon>Sar</taxon>
        <taxon>Stramenopiles</taxon>
        <taxon>Oomycota</taxon>
        <taxon>Peronosporomycetes</taxon>
        <taxon>Peronosporales</taxon>
        <taxon>Peronosporaceae</taxon>
        <taxon>Hyaloperonospora</taxon>
    </lineage>
</organism>
<keyword evidence="10" id="KW-1185">Reference proteome</keyword>
<evidence type="ECO:0000256" key="2">
    <source>
        <dbReference type="ARBA" id="ARBA00009706"/>
    </source>
</evidence>
<protein>
    <recommendedName>
        <fullName evidence="11">Transmembrane protein</fullName>
    </recommendedName>
</protein>
<keyword evidence="4 7" id="KW-1133">Transmembrane helix</keyword>
<comment type="subcellular location">
    <subcellularLocation>
        <location evidence="1">Membrane</location>
        <topology evidence="1">Multi-pass membrane protein</topology>
    </subcellularLocation>
</comment>
<evidence type="ECO:0000256" key="8">
    <source>
        <dbReference type="SAM" id="SignalP"/>
    </source>
</evidence>
<evidence type="ECO:0000256" key="6">
    <source>
        <dbReference type="ARBA" id="ARBA00023180"/>
    </source>
</evidence>
<dbReference type="PANTHER" id="PTHR13624:SF6">
    <property type="entry name" value="EMEI"/>
    <property type="match status" value="1"/>
</dbReference>
<comment type="similarity">
    <text evidence="2">Belongs to the TMEM161 family.</text>
</comment>
<feature type="transmembrane region" description="Helical" evidence="7">
    <location>
        <begin position="416"/>
        <end position="439"/>
    </location>
</feature>
<feature type="signal peptide" evidence="8">
    <location>
        <begin position="1"/>
        <end position="16"/>
    </location>
</feature>